<evidence type="ECO:0000313" key="2">
    <source>
        <dbReference type="EMBL" id="MEV5507187.1"/>
    </source>
</evidence>
<feature type="signal peptide" evidence="1">
    <location>
        <begin position="1"/>
        <end position="38"/>
    </location>
</feature>
<proteinExistence type="predicted"/>
<name>A0ABV3JWD3_STRON</name>
<gene>
    <name evidence="2" type="ORF">AB0L16_12020</name>
</gene>
<organism evidence="2 3">
    <name type="scientific">Streptomyces orinoci</name>
    <name type="common">Streptoverticillium orinoci</name>
    <dbReference type="NCBI Taxonomy" id="67339"/>
    <lineage>
        <taxon>Bacteria</taxon>
        <taxon>Bacillati</taxon>
        <taxon>Actinomycetota</taxon>
        <taxon>Actinomycetes</taxon>
        <taxon>Kitasatosporales</taxon>
        <taxon>Streptomycetaceae</taxon>
        <taxon>Streptomyces</taxon>
    </lineage>
</organism>
<dbReference type="Proteomes" id="UP001552594">
    <property type="component" value="Unassembled WGS sequence"/>
</dbReference>
<reference evidence="2 3" key="1">
    <citation type="submission" date="2024-06" db="EMBL/GenBank/DDBJ databases">
        <title>The Natural Products Discovery Center: Release of the First 8490 Sequenced Strains for Exploring Actinobacteria Biosynthetic Diversity.</title>
        <authorList>
            <person name="Kalkreuter E."/>
            <person name="Kautsar S.A."/>
            <person name="Yang D."/>
            <person name="Bader C.D."/>
            <person name="Teijaro C.N."/>
            <person name="Fluegel L."/>
            <person name="Davis C.M."/>
            <person name="Simpson J.R."/>
            <person name="Lauterbach L."/>
            <person name="Steele A.D."/>
            <person name="Gui C."/>
            <person name="Meng S."/>
            <person name="Li G."/>
            <person name="Viehrig K."/>
            <person name="Ye F."/>
            <person name="Su P."/>
            <person name="Kiefer A.F."/>
            <person name="Nichols A."/>
            <person name="Cepeda A.J."/>
            <person name="Yan W."/>
            <person name="Fan B."/>
            <person name="Jiang Y."/>
            <person name="Adhikari A."/>
            <person name="Zheng C.-J."/>
            <person name="Schuster L."/>
            <person name="Cowan T.M."/>
            <person name="Smanski M.J."/>
            <person name="Chevrette M.G."/>
            <person name="De Carvalho L.P.S."/>
            <person name="Shen B."/>
        </authorList>
    </citation>
    <scope>NUCLEOTIDE SEQUENCE [LARGE SCALE GENOMIC DNA]</scope>
    <source>
        <strain evidence="2 3">NPDC052347</strain>
    </source>
</reference>
<keyword evidence="3" id="KW-1185">Reference proteome</keyword>
<protein>
    <recommendedName>
        <fullName evidence="4">Repetin</fullName>
    </recommendedName>
</protein>
<evidence type="ECO:0000313" key="3">
    <source>
        <dbReference type="Proteomes" id="UP001552594"/>
    </source>
</evidence>
<dbReference type="RefSeq" id="WP_241560977.1">
    <property type="nucleotide sequence ID" value="NZ_JBFAUK010000007.1"/>
</dbReference>
<accession>A0ABV3JWD3</accession>
<evidence type="ECO:0008006" key="4">
    <source>
        <dbReference type="Google" id="ProtNLM"/>
    </source>
</evidence>
<dbReference type="InterPro" id="IPR006311">
    <property type="entry name" value="TAT_signal"/>
</dbReference>
<dbReference type="EMBL" id="JBFAUK010000007">
    <property type="protein sequence ID" value="MEV5507187.1"/>
    <property type="molecule type" value="Genomic_DNA"/>
</dbReference>
<dbReference type="PROSITE" id="PS51318">
    <property type="entry name" value="TAT"/>
    <property type="match status" value="1"/>
</dbReference>
<feature type="chain" id="PRO_5046396895" description="Repetin" evidence="1">
    <location>
        <begin position="39"/>
        <end position="223"/>
    </location>
</feature>
<keyword evidence="1" id="KW-0732">Signal</keyword>
<evidence type="ECO:0000256" key="1">
    <source>
        <dbReference type="SAM" id="SignalP"/>
    </source>
</evidence>
<sequence length="223" mass="22865">MQRNVSSAARRRVVATAVAAMSALAALTGVSSASSASAASPASSGSAPAAAAKAPARVTGQARIFYTYSAKDDIRFSVDAQAAPFTRPVGALKHGMPTDARGKVTIYHYAPAKKEARRSEAAVDCLITAGDTATFTAVVTKSQDPADIGKRLGFSVRQGGPGKGRFGFHWGVSNVDSAKGKVIAPRIGTCMAPAPFAPVTKGGFTVRHADLPPLPPGWGEDGR</sequence>
<comment type="caution">
    <text evidence="2">The sequence shown here is derived from an EMBL/GenBank/DDBJ whole genome shotgun (WGS) entry which is preliminary data.</text>
</comment>